<dbReference type="Proteomes" id="UP000075881">
    <property type="component" value="Unassembled WGS sequence"/>
</dbReference>
<dbReference type="InterPro" id="IPR008949">
    <property type="entry name" value="Isoprenoid_synthase_dom_sf"/>
</dbReference>
<sequence>TLYEEIEKGRKSVDNIDYTKVHEEVLQGPGLEKTKILQRKHSVAAMKVLNELPANDARRALQNIILAMQELFLSPVALYECVLIHVKVRDVSFAKPDCAYKMSLVRIYGMQTLLRTTHLRKSVVKVIAASVPPSSPSGASVPSRWIATGGISHDKLAPKPVPKHDWNRAVSEAEKIVGYPTSFLSLRWLLSDEIANVALHLRKLVGSNHPLLRTAKILIYNGKNNMQAWGLIVLLISKAVGHAPTVPDLEQDKSAGVLQSQRGLAEITEMIRTAHLVHQGLVNLQPLADAGNELGSDSDTIFGNKIALLSGDYLLGNACLQLAGLRNQPLIELISSAVRDLAESNFFGERDQQNNPLPSRPIECPVATDGPGRGSDVDLSFGDMVDNTQPLSLAGVMGNPEKEWALRHILGAGSLLGKSCQGTMMLAGQSEALQRRGYMFGKHLSLAWQTCIDLEPFSSDVLPAGGRFSLVSAPVLFHLDHDPSLYDEIQKGRESVDNINFAKVHAAVLKGPGPERTRALQKKHSLAAMEVLNELPPSDARTALQNIILAMQDI</sequence>
<evidence type="ECO:0008006" key="3">
    <source>
        <dbReference type="Google" id="ProtNLM"/>
    </source>
</evidence>
<dbReference type="GO" id="GO:0006744">
    <property type="term" value="P:ubiquinone biosynthetic process"/>
    <property type="evidence" value="ECO:0007669"/>
    <property type="project" value="TreeGrafter"/>
</dbReference>
<dbReference type="STRING" id="43041.A0A182K9F5"/>
<dbReference type="GO" id="GO:1990234">
    <property type="term" value="C:transferase complex"/>
    <property type="evidence" value="ECO:0007669"/>
    <property type="project" value="TreeGrafter"/>
</dbReference>
<dbReference type="PANTHER" id="PTHR12001">
    <property type="entry name" value="GERANYLGERANYL PYROPHOSPHATE SYNTHASE"/>
    <property type="match status" value="1"/>
</dbReference>
<dbReference type="Gene3D" id="1.10.600.10">
    <property type="entry name" value="Farnesyl Diphosphate Synthase"/>
    <property type="match status" value="1"/>
</dbReference>
<dbReference type="GO" id="GO:0004659">
    <property type="term" value="F:prenyltransferase activity"/>
    <property type="evidence" value="ECO:0007669"/>
    <property type="project" value="TreeGrafter"/>
</dbReference>
<accession>A0A182K9F5</accession>
<dbReference type="GO" id="GO:0008299">
    <property type="term" value="P:isoprenoid biosynthetic process"/>
    <property type="evidence" value="ECO:0007669"/>
    <property type="project" value="TreeGrafter"/>
</dbReference>
<reference evidence="2" key="1">
    <citation type="submission" date="2013-03" db="EMBL/GenBank/DDBJ databases">
        <title>The Genome Sequence of Anopheles christyi ACHKN1017.</title>
        <authorList>
            <consortium name="The Broad Institute Genomics Platform"/>
            <person name="Neafsey D.E."/>
            <person name="Besansky N."/>
            <person name="Walker B."/>
            <person name="Young S.K."/>
            <person name="Zeng Q."/>
            <person name="Gargeya S."/>
            <person name="Fitzgerald M."/>
            <person name="Haas B."/>
            <person name="Abouelleil A."/>
            <person name="Allen A.W."/>
            <person name="Alvarado L."/>
            <person name="Arachchi H.M."/>
            <person name="Berlin A.M."/>
            <person name="Chapman S.B."/>
            <person name="Gainer-Dewar J."/>
            <person name="Goldberg J."/>
            <person name="Griggs A."/>
            <person name="Gujja S."/>
            <person name="Hansen M."/>
            <person name="Howarth C."/>
            <person name="Imamovic A."/>
            <person name="Ireland A."/>
            <person name="Larimer J."/>
            <person name="McCowan C."/>
            <person name="Murphy C."/>
            <person name="Pearson M."/>
            <person name="Poon T.W."/>
            <person name="Priest M."/>
            <person name="Roberts A."/>
            <person name="Saif S."/>
            <person name="Shea T."/>
            <person name="Sisk P."/>
            <person name="Sykes S."/>
            <person name="Wortman J."/>
            <person name="Nusbaum C."/>
            <person name="Birren B."/>
        </authorList>
    </citation>
    <scope>NUCLEOTIDE SEQUENCE [LARGE SCALE GENOMIC DNA]</scope>
    <source>
        <strain evidence="2">ACHKN1017</strain>
    </source>
</reference>
<reference evidence="1" key="2">
    <citation type="submission" date="2020-05" db="UniProtKB">
        <authorList>
            <consortium name="EnsemblMetazoa"/>
        </authorList>
    </citation>
    <scope>IDENTIFICATION</scope>
    <source>
        <strain evidence="1">ACHKN1017</strain>
    </source>
</reference>
<dbReference type="PANTHER" id="PTHR12001:SF55">
    <property type="entry name" value="ALL TRANS-POLYPRENYL-DIPHOSPHATE SYNTHASE PDSS2"/>
    <property type="match status" value="1"/>
</dbReference>
<organism evidence="1 2">
    <name type="scientific">Anopheles christyi</name>
    <dbReference type="NCBI Taxonomy" id="43041"/>
    <lineage>
        <taxon>Eukaryota</taxon>
        <taxon>Metazoa</taxon>
        <taxon>Ecdysozoa</taxon>
        <taxon>Arthropoda</taxon>
        <taxon>Hexapoda</taxon>
        <taxon>Insecta</taxon>
        <taxon>Pterygota</taxon>
        <taxon>Neoptera</taxon>
        <taxon>Endopterygota</taxon>
        <taxon>Diptera</taxon>
        <taxon>Nematocera</taxon>
        <taxon>Culicoidea</taxon>
        <taxon>Culicidae</taxon>
        <taxon>Anophelinae</taxon>
        <taxon>Anopheles</taxon>
    </lineage>
</organism>
<dbReference type="VEuPathDB" id="VectorBase:ACHR007392"/>
<dbReference type="EnsemblMetazoa" id="ACHR007392-RA">
    <property type="protein sequence ID" value="ACHR007392-PA"/>
    <property type="gene ID" value="ACHR007392"/>
</dbReference>
<evidence type="ECO:0000313" key="2">
    <source>
        <dbReference type="Proteomes" id="UP000075881"/>
    </source>
</evidence>
<protein>
    <recommendedName>
        <fullName evidence="3">Geranylgeranyl pyrophosphate synthase/polyprenyl synthetase</fullName>
    </recommendedName>
</protein>
<dbReference type="SUPFAM" id="SSF48576">
    <property type="entry name" value="Terpenoid synthases"/>
    <property type="match status" value="1"/>
</dbReference>
<dbReference type="GO" id="GO:0005739">
    <property type="term" value="C:mitochondrion"/>
    <property type="evidence" value="ECO:0007669"/>
    <property type="project" value="TreeGrafter"/>
</dbReference>
<keyword evidence="2" id="KW-1185">Reference proteome</keyword>
<name>A0A182K9F5_9DIPT</name>
<evidence type="ECO:0000313" key="1">
    <source>
        <dbReference type="EnsemblMetazoa" id="ACHR007392-PA"/>
    </source>
</evidence>
<proteinExistence type="predicted"/>
<dbReference type="AlphaFoldDB" id="A0A182K9F5"/>